<accession>A0ABV9L585</accession>
<feature type="non-terminal residue" evidence="1">
    <location>
        <position position="1"/>
    </location>
</feature>
<evidence type="ECO:0000313" key="1">
    <source>
        <dbReference type="EMBL" id="MFC4677219.1"/>
    </source>
</evidence>
<organism evidence="1 2">
    <name type="scientific">Dysgonomonas termitidis</name>
    <dbReference type="NCBI Taxonomy" id="1516126"/>
    <lineage>
        <taxon>Bacteria</taxon>
        <taxon>Pseudomonadati</taxon>
        <taxon>Bacteroidota</taxon>
        <taxon>Bacteroidia</taxon>
        <taxon>Bacteroidales</taxon>
        <taxon>Dysgonomonadaceae</taxon>
        <taxon>Dysgonomonas</taxon>
    </lineage>
</organism>
<dbReference type="Proteomes" id="UP001596023">
    <property type="component" value="Unassembled WGS sequence"/>
</dbReference>
<name>A0ABV9L585_9BACT</name>
<evidence type="ECO:0000313" key="2">
    <source>
        <dbReference type="Proteomes" id="UP001596023"/>
    </source>
</evidence>
<dbReference type="EMBL" id="JBHSGN010000231">
    <property type="protein sequence ID" value="MFC4677219.1"/>
    <property type="molecule type" value="Genomic_DNA"/>
</dbReference>
<dbReference type="RefSeq" id="WP_380002175.1">
    <property type="nucleotide sequence ID" value="NZ_JBHSGN010000231.1"/>
</dbReference>
<protein>
    <submittedName>
        <fullName evidence="1">Uncharacterized protein</fullName>
    </submittedName>
</protein>
<reference evidence="2" key="1">
    <citation type="journal article" date="2019" name="Int. J. Syst. Evol. Microbiol.">
        <title>The Global Catalogue of Microorganisms (GCM) 10K type strain sequencing project: providing services to taxonomists for standard genome sequencing and annotation.</title>
        <authorList>
            <consortium name="The Broad Institute Genomics Platform"/>
            <consortium name="The Broad Institute Genome Sequencing Center for Infectious Disease"/>
            <person name="Wu L."/>
            <person name="Ma J."/>
        </authorList>
    </citation>
    <scope>NUCLEOTIDE SEQUENCE [LARGE SCALE GENOMIC DNA]</scope>
    <source>
        <strain evidence="2">CCUG 66188</strain>
    </source>
</reference>
<sequence length="324" mass="36192">GSVSYPASQHGGSVSYSGTAHENVTVNIDVETTPFDRSIDNCNSNVSLLTGAVVATEAAQIASIDNNAKKIGQTIIDGFFKTIRSEISQQIMELTTKLDATLMHLHELAKRCVGKQKQMETDYNRITSRYLNIFEDLNNELENRIFELDKPAFVFKRESDNHTNRALGSDLASTVSVFGKEGSELQARISASIAKKRALDTIGKANIFLLKQKKLDETINQSMLNETVTAVLYLPVCFIETQSEESQIDRRLFQSGSLSKMQENELMADFQAQHWSIISGESKAQIGRYFNAELNRHFSSADTHSNRVKENIASMLNFNHIKSI</sequence>
<proteinExistence type="predicted"/>
<gene>
    <name evidence="1" type="ORF">ACFO6W_26420</name>
</gene>
<comment type="caution">
    <text evidence="1">The sequence shown here is derived from an EMBL/GenBank/DDBJ whole genome shotgun (WGS) entry which is preliminary data.</text>
</comment>
<keyword evidence="2" id="KW-1185">Reference proteome</keyword>